<dbReference type="Proteomes" id="UP000284824">
    <property type="component" value="Unassembled WGS sequence"/>
</dbReference>
<reference evidence="2 3" key="1">
    <citation type="submission" date="2019-01" db="EMBL/GenBank/DDBJ databases">
        <title>Sequencing the genomes of 1000 actinobacteria strains.</title>
        <authorList>
            <person name="Klenk H.-P."/>
        </authorList>
    </citation>
    <scope>NUCLEOTIDE SEQUENCE [LARGE SCALE GENOMIC DNA]</scope>
    <source>
        <strain evidence="2 3">DSM 43925</strain>
    </source>
</reference>
<organism evidence="2 3">
    <name type="scientific">Nonomuraea polychroma</name>
    <dbReference type="NCBI Taxonomy" id="46176"/>
    <lineage>
        <taxon>Bacteria</taxon>
        <taxon>Bacillati</taxon>
        <taxon>Actinomycetota</taxon>
        <taxon>Actinomycetes</taxon>
        <taxon>Streptosporangiales</taxon>
        <taxon>Streptosporangiaceae</taxon>
        <taxon>Nonomuraea</taxon>
    </lineage>
</organism>
<accession>A0A438M5Q0</accession>
<dbReference type="EMBL" id="SAUN01000001">
    <property type="protein sequence ID" value="RVX40907.1"/>
    <property type="molecule type" value="Genomic_DNA"/>
</dbReference>
<evidence type="ECO:0000313" key="2">
    <source>
        <dbReference type="EMBL" id="RVX40907.1"/>
    </source>
</evidence>
<name>A0A438M5Q0_9ACTN</name>
<comment type="caution">
    <text evidence="2">The sequence shown here is derived from an EMBL/GenBank/DDBJ whole genome shotgun (WGS) entry which is preliminary data.</text>
</comment>
<gene>
    <name evidence="2" type="ORF">EDD27_3349</name>
</gene>
<feature type="region of interest" description="Disordered" evidence="1">
    <location>
        <begin position="17"/>
        <end position="45"/>
    </location>
</feature>
<evidence type="ECO:0000256" key="1">
    <source>
        <dbReference type="SAM" id="MobiDB-lite"/>
    </source>
</evidence>
<dbReference type="AlphaFoldDB" id="A0A438M5Q0"/>
<proteinExistence type="predicted"/>
<protein>
    <submittedName>
        <fullName evidence="2">Uncharacterized protein</fullName>
    </submittedName>
</protein>
<keyword evidence="3" id="KW-1185">Reference proteome</keyword>
<evidence type="ECO:0000313" key="3">
    <source>
        <dbReference type="Proteomes" id="UP000284824"/>
    </source>
</evidence>
<sequence length="79" mass="8454">MSPFWFSSFRLISPPTNSACQPAPKTPNSGRVAGADYGRARSPPVRATPCSRLIIPADTSSSESLKVSVSEEYWPGPIS</sequence>